<dbReference type="Proteomes" id="UP001148629">
    <property type="component" value="Unassembled WGS sequence"/>
</dbReference>
<gene>
    <name evidence="1" type="ORF">NM208_g3819</name>
</gene>
<evidence type="ECO:0000313" key="2">
    <source>
        <dbReference type="Proteomes" id="UP001148629"/>
    </source>
</evidence>
<accession>A0ACC1SMQ4</accession>
<name>A0ACC1SMQ4_9HYPO</name>
<comment type="caution">
    <text evidence="1">The sequence shown here is derived from an EMBL/GenBank/DDBJ whole genome shotgun (WGS) entry which is preliminary data.</text>
</comment>
<reference evidence="1" key="1">
    <citation type="submission" date="2022-08" db="EMBL/GenBank/DDBJ databases">
        <title>Genome Sequence of Fusarium decemcellulare.</title>
        <authorList>
            <person name="Buettner E."/>
        </authorList>
    </citation>
    <scope>NUCLEOTIDE SEQUENCE</scope>
    <source>
        <strain evidence="1">Babe19</strain>
    </source>
</reference>
<organism evidence="1 2">
    <name type="scientific">Fusarium decemcellulare</name>
    <dbReference type="NCBI Taxonomy" id="57161"/>
    <lineage>
        <taxon>Eukaryota</taxon>
        <taxon>Fungi</taxon>
        <taxon>Dikarya</taxon>
        <taxon>Ascomycota</taxon>
        <taxon>Pezizomycotina</taxon>
        <taxon>Sordariomycetes</taxon>
        <taxon>Hypocreomycetidae</taxon>
        <taxon>Hypocreales</taxon>
        <taxon>Nectriaceae</taxon>
        <taxon>Fusarium</taxon>
        <taxon>Fusarium decemcellulare species complex</taxon>
    </lineage>
</organism>
<keyword evidence="2" id="KW-1185">Reference proteome</keyword>
<dbReference type="EMBL" id="JANRMS010000267">
    <property type="protein sequence ID" value="KAJ3542967.1"/>
    <property type="molecule type" value="Genomic_DNA"/>
</dbReference>
<protein>
    <submittedName>
        <fullName evidence="1">Uncharacterized protein</fullName>
    </submittedName>
</protein>
<evidence type="ECO:0000313" key="1">
    <source>
        <dbReference type="EMBL" id="KAJ3542967.1"/>
    </source>
</evidence>
<sequence length="682" mass="78337">MPKSAPTSKIRDDHTYWECRQNLGDGTTCGDYNEMTDKQCVSCRSSRGVNDKACDSNAHTIGTLVRVGKDGTEYWQYRSCVRFHEDLPSKIQEELKKWPFAWEGKKVHRVPRRSRREDYSKVRRRVIKERLDLGKSIMNDEVEFLREHPEHAQWLKTNLDRELWVRIEPLCELPSAEELLAADYFWPLAAIIFTLSWYISSSVVSWYRLRHIPGPFLAKFSYLWAGSMAFTGRQYETHLELSRKYGSLVRVGPNEILTDDIDLLRRIHGVRSSYAKGPSYEGSRLNPYHNPMFSTTNPVEHDRIKTKLAPGYSGRETPGLEPAIDEQIENLVQLIRNKYVSNPGDFRPLVWSKVASLFTLDVISRIALGREFGCLSSDSDIHEFRNTLEEHLPLISLTTDVPWLRRVVFSRTSLKLFGPSVNDSKGIGKLMKLCNDVVHERFQSNSEYKPDMLGSFKLHGLTKQECETESMFMFVAGSDTAASVIRVAMLHILASPYIYWRLKQEIATTISEGNASKPITNSESKRLPYLQAVIYESLRIRSVSTNMSFKEVPAGGDSWDGKPLPAGTCIGTNFTSLLRSETMFGKDASVFRPERFLEVDEETSARMKRDVELTFGLGRWMCAGKHIAFIELNKLFFELFRVFEFQLAEPQMAMPSESYMMFRDKGPVLRVTEADVREFKHL</sequence>
<proteinExistence type="predicted"/>